<accession>A0A3D9IA08</accession>
<evidence type="ECO:0000313" key="1">
    <source>
        <dbReference type="EMBL" id="RED58613.1"/>
    </source>
</evidence>
<dbReference type="AlphaFoldDB" id="A0A3D9IA08"/>
<dbReference type="Proteomes" id="UP000256869">
    <property type="component" value="Unassembled WGS sequence"/>
</dbReference>
<reference evidence="1 2" key="1">
    <citation type="submission" date="2018-07" db="EMBL/GenBank/DDBJ databases">
        <title>Genomic Encyclopedia of Type Strains, Phase III (KMG-III): the genomes of soil and plant-associated and newly described type strains.</title>
        <authorList>
            <person name="Whitman W."/>
        </authorList>
    </citation>
    <scope>NUCLEOTIDE SEQUENCE [LARGE SCALE GENOMIC DNA]</scope>
    <source>
        <strain evidence="1 2">CECT 8236</strain>
    </source>
</reference>
<dbReference type="OrthoDB" id="1631118at2"/>
<sequence length="207" mass="23319">MNLFRIKPDPKGIDRMRIFLKDNFVSIAIPGIGDLESVDGNEEGSDKSEEAIIFSRTMQDGDYVLVPYEDSVYLGDLGDYYYVESPDPEEDDGMRHRRGVTWLNRIPLDELNEYVQELVNDRSALREFGHPLSLAQLDRWISFRQPEIAANLATSGGSRIEIDKETIAEAIAVMKEAMKSEDAERRERAAAAILNYASSSIDIGKPT</sequence>
<dbReference type="EMBL" id="QRDY01000008">
    <property type="protein sequence ID" value="RED58613.1"/>
    <property type="molecule type" value="Genomic_DNA"/>
</dbReference>
<evidence type="ECO:0000313" key="2">
    <source>
        <dbReference type="Proteomes" id="UP000256869"/>
    </source>
</evidence>
<dbReference type="RefSeq" id="WP_115993591.1">
    <property type="nucleotide sequence ID" value="NZ_QRDY01000008.1"/>
</dbReference>
<keyword evidence="2" id="KW-1185">Reference proteome</keyword>
<proteinExistence type="predicted"/>
<gene>
    <name evidence="1" type="ORF">DFP95_108140</name>
</gene>
<protein>
    <submittedName>
        <fullName evidence="1">Uncharacterized protein</fullName>
    </submittedName>
</protein>
<name>A0A3D9IA08_9BACL</name>
<comment type="caution">
    <text evidence="1">The sequence shown here is derived from an EMBL/GenBank/DDBJ whole genome shotgun (WGS) entry which is preliminary data.</text>
</comment>
<organism evidence="1 2">
    <name type="scientific">Cohnella lupini</name>
    <dbReference type="NCBI Taxonomy" id="1294267"/>
    <lineage>
        <taxon>Bacteria</taxon>
        <taxon>Bacillati</taxon>
        <taxon>Bacillota</taxon>
        <taxon>Bacilli</taxon>
        <taxon>Bacillales</taxon>
        <taxon>Paenibacillaceae</taxon>
        <taxon>Cohnella</taxon>
    </lineage>
</organism>